<comment type="caution">
    <text evidence="6">The sequence shown here is derived from an EMBL/GenBank/DDBJ whole genome shotgun (WGS) entry which is preliminary data.</text>
</comment>
<feature type="domain" description="Ig-like" evidence="5">
    <location>
        <begin position="12"/>
        <end position="93"/>
    </location>
</feature>
<dbReference type="EMBL" id="JAYMGO010000007">
    <property type="protein sequence ID" value="KAL1271997.1"/>
    <property type="molecule type" value="Genomic_DNA"/>
</dbReference>
<evidence type="ECO:0000313" key="6">
    <source>
        <dbReference type="EMBL" id="KAL1271997.1"/>
    </source>
</evidence>
<dbReference type="Pfam" id="PF13927">
    <property type="entry name" value="Ig_3"/>
    <property type="match status" value="5"/>
</dbReference>
<feature type="domain" description="Ig-like" evidence="5">
    <location>
        <begin position="317"/>
        <end position="398"/>
    </location>
</feature>
<feature type="domain" description="Ig-like" evidence="5">
    <location>
        <begin position="199"/>
        <end position="310"/>
    </location>
</feature>
<dbReference type="InterPro" id="IPR007110">
    <property type="entry name" value="Ig-like_dom"/>
</dbReference>
<dbReference type="CDD" id="cd00096">
    <property type="entry name" value="Ig"/>
    <property type="match status" value="3"/>
</dbReference>
<feature type="domain" description="Ig-like" evidence="5">
    <location>
        <begin position="692"/>
        <end position="758"/>
    </location>
</feature>
<feature type="region of interest" description="Disordered" evidence="3">
    <location>
        <begin position="1269"/>
        <end position="1331"/>
    </location>
</feature>
<feature type="transmembrane region" description="Helical" evidence="4">
    <location>
        <begin position="1143"/>
        <end position="1166"/>
    </location>
</feature>
<dbReference type="InterPro" id="IPR013783">
    <property type="entry name" value="Ig-like_fold"/>
</dbReference>
<keyword evidence="2" id="KW-1015">Disulfide bond</keyword>
<dbReference type="PANTHER" id="PTHR11481">
    <property type="entry name" value="IMMUNOGLOBULIN FC RECEPTOR"/>
    <property type="match status" value="1"/>
</dbReference>
<dbReference type="InterPro" id="IPR003598">
    <property type="entry name" value="Ig_sub2"/>
</dbReference>
<evidence type="ECO:0000256" key="2">
    <source>
        <dbReference type="ARBA" id="ARBA00023157"/>
    </source>
</evidence>
<dbReference type="PANTHER" id="PTHR11481:SF64">
    <property type="entry name" value="FC RECEPTOR-LIKE PROTEIN 4"/>
    <property type="match status" value="1"/>
</dbReference>
<organism evidence="6 7">
    <name type="scientific">Cirrhinus molitorella</name>
    <name type="common">mud carp</name>
    <dbReference type="NCBI Taxonomy" id="172907"/>
    <lineage>
        <taxon>Eukaryota</taxon>
        <taxon>Metazoa</taxon>
        <taxon>Chordata</taxon>
        <taxon>Craniata</taxon>
        <taxon>Vertebrata</taxon>
        <taxon>Euteleostomi</taxon>
        <taxon>Actinopterygii</taxon>
        <taxon>Neopterygii</taxon>
        <taxon>Teleostei</taxon>
        <taxon>Ostariophysi</taxon>
        <taxon>Cypriniformes</taxon>
        <taxon>Cyprinidae</taxon>
        <taxon>Labeoninae</taxon>
        <taxon>Labeonini</taxon>
        <taxon>Cirrhinus</taxon>
    </lineage>
</organism>
<feature type="domain" description="Ig-like" evidence="5">
    <location>
        <begin position="601"/>
        <end position="682"/>
    </location>
</feature>
<feature type="domain" description="Ig-like" evidence="5">
    <location>
        <begin position="890"/>
        <end position="960"/>
    </location>
</feature>
<dbReference type="PROSITE" id="PS50835">
    <property type="entry name" value="IG_LIKE"/>
    <property type="match status" value="11"/>
</dbReference>
<dbReference type="Proteomes" id="UP001558613">
    <property type="component" value="Unassembled WGS sequence"/>
</dbReference>
<evidence type="ECO:0000313" key="7">
    <source>
        <dbReference type="Proteomes" id="UP001558613"/>
    </source>
</evidence>
<dbReference type="Gene3D" id="2.60.40.10">
    <property type="entry name" value="Immunoglobulins"/>
    <property type="match status" value="12"/>
</dbReference>
<feature type="domain" description="Ig-like" evidence="5">
    <location>
        <begin position="504"/>
        <end position="594"/>
    </location>
</feature>
<feature type="compositionally biased region" description="Basic and acidic residues" evidence="3">
    <location>
        <begin position="1305"/>
        <end position="1315"/>
    </location>
</feature>
<keyword evidence="4" id="KW-1133">Transmembrane helix</keyword>
<feature type="region of interest" description="Disordered" evidence="3">
    <location>
        <begin position="1175"/>
        <end position="1198"/>
    </location>
</feature>
<reference evidence="6 7" key="1">
    <citation type="submission" date="2023-09" db="EMBL/GenBank/DDBJ databases">
        <authorList>
            <person name="Wang M."/>
        </authorList>
    </citation>
    <scope>NUCLEOTIDE SEQUENCE [LARGE SCALE GENOMIC DNA]</scope>
    <source>
        <strain evidence="6">GT-2023</strain>
        <tissue evidence="6">Liver</tissue>
    </source>
</reference>
<feature type="domain" description="Ig-like" evidence="5">
    <location>
        <begin position="405"/>
        <end position="489"/>
    </location>
</feature>
<keyword evidence="1" id="KW-0732">Signal</keyword>
<protein>
    <recommendedName>
        <fullName evidence="5">Ig-like domain-containing protein</fullName>
    </recommendedName>
</protein>
<dbReference type="SMART" id="SM00408">
    <property type="entry name" value="IGc2"/>
    <property type="match status" value="12"/>
</dbReference>
<keyword evidence="4" id="KW-0812">Transmembrane</keyword>
<dbReference type="SMART" id="SM00409">
    <property type="entry name" value="IG"/>
    <property type="match status" value="12"/>
</dbReference>
<dbReference type="InterPro" id="IPR050488">
    <property type="entry name" value="Ig_Fc_receptor"/>
</dbReference>
<dbReference type="InterPro" id="IPR003599">
    <property type="entry name" value="Ig_sub"/>
</dbReference>
<feature type="domain" description="Ig-like" evidence="5">
    <location>
        <begin position="781"/>
        <end position="869"/>
    </location>
</feature>
<proteinExistence type="predicted"/>
<feature type="domain" description="Ig-like" evidence="5">
    <location>
        <begin position="1048"/>
        <end position="1134"/>
    </location>
</feature>
<evidence type="ECO:0000256" key="3">
    <source>
        <dbReference type="SAM" id="MobiDB-lite"/>
    </source>
</evidence>
<dbReference type="SUPFAM" id="SSF48726">
    <property type="entry name" value="Immunoglobulin"/>
    <property type="match status" value="11"/>
</dbReference>
<name>A0ABR3N506_9TELE</name>
<evidence type="ECO:0000256" key="1">
    <source>
        <dbReference type="ARBA" id="ARBA00022729"/>
    </source>
</evidence>
<keyword evidence="4" id="KW-0472">Membrane</keyword>
<evidence type="ECO:0000259" key="5">
    <source>
        <dbReference type="PROSITE" id="PS50835"/>
    </source>
</evidence>
<feature type="compositionally biased region" description="Basic and acidic residues" evidence="3">
    <location>
        <begin position="1281"/>
        <end position="1297"/>
    </location>
</feature>
<feature type="compositionally biased region" description="Polar residues" evidence="3">
    <location>
        <begin position="1179"/>
        <end position="1198"/>
    </location>
</feature>
<feature type="domain" description="Ig-like" evidence="5">
    <location>
        <begin position="107"/>
        <end position="194"/>
    </location>
</feature>
<sequence>MYSGLTQALPKPTLTVTPDNTVFTGETVSLKCSIESDHSDLRYLWYKDTANKPMSLTPDHHTVNSNTLTIRGVIKSDEDQYWCRGQRDEKTVSDVSPAVHLYVNDLPTSTLTVTPDSAVFTGETVNLMCEIESYSDWRYKWYKDNTEVSERYTVNGNTLTIRGATESVAGLYTCKGQRDERPNSSQSSSAVSLSVKDLPTSTLTVTPYSPVFTGETVSLKCVIESNNDWRKRNGLTNDQRYDWAYYQMHEWRYEWYKGNRNNPMLQTSERYTVNRDTLTIRGATESDQDQYMCRGQRDKRPKSSPFITVSLIVMERPKPVVKVSPDQRVFRGETVTLTCDIQRGGNIQWTYSWFKDGSVIRDITERVYTITSVSDSGEYSCRRQRSDSQRSDLSAAVTLTVSHLPTSTLTVTPDSPVFTGETVNLKCEIKSAVSNWRYEWYKGNQYNSVTLQMSEHHTVNGDILIIKGVNIHDEGQYWCRGQIDGRSVSSQSSSFVSLSVKALPTSTMTVTPDSPVFIGERVSLKCVIESHSKWRYEWHKGYGYNRVMLQTSESYTVNGDTLIIKGVITSDQGQYWCRGQRDKRPNSSQSSTVSFIVTERPKAVVKVSPDQRVFRGETVTLTCDIQRGGNIQWTYSWFKDGSVIRDITERVYTITSVSDSGEYSCRGQRSDSQRSDISAAVTLTVSDLKPKPELTSDPAGAALTGNTVTLTCRMDLSTGWDFYWYKHTLNSETKKTITNSYTVKINSVSDGGQFWCRAGRGKPVYYTQYSDALWVNVTESPKAVVTVRPDERVFRGETVTLRCDIKWGGDTEWTYRWEIEETNKQHKNSVSRISTQEWNISSVEDIHSSKYTCTGQKNTQSSQRSDAVTLTVSAEAQAAVRVSPQPWLTEGDSVTLICEVTDSSTGWTFSWFRDDDHLSDSSRGAGGSYTLSPAALQHTGVYTCRAERGRPAFNTNNSSTQPLWITGVSSSVSLEVSPSRSQHFSSDSLSLSCEDQSNSAGWTVRRYTARNTEDCSKQTGSTCRIVSLSTSDTGVYWCQSESGEKRHPINITVHDGDVILVSSVDPVIEGDTLTLHCLHRSTNSPILRADFYKDGSLVQNQTTGEMSITTVSKSHEGFYYCKTERGQSLHSWISVRASSSSPLLVTAVVVGLSVCLLFFISLVLLWRYKKNKDQRHNFKQTSDTKNSAESEIENSPLQSDVPETLGDVAYSEVTVKKNKKKMDKDDGMAEPNVTYSEVRKKVKKSKNKDINTAGPSDLVYAQIDIQDKKKTKSKGAGLRDFMIEMKSKDKQRGKSSESENTLYSELKHNTDKGADDASYAQPIRKKNKMCP</sequence>
<dbReference type="Pfam" id="PF13895">
    <property type="entry name" value="Ig_2"/>
    <property type="match status" value="3"/>
</dbReference>
<keyword evidence="7" id="KW-1185">Reference proteome</keyword>
<accession>A0ABR3N506</accession>
<dbReference type="InterPro" id="IPR036179">
    <property type="entry name" value="Ig-like_dom_sf"/>
</dbReference>
<gene>
    <name evidence="6" type="ORF">QQF64_031013</name>
</gene>
<evidence type="ECO:0000256" key="4">
    <source>
        <dbReference type="SAM" id="Phobius"/>
    </source>
</evidence>